<dbReference type="STRING" id="1524460.IX84_27430"/>
<dbReference type="EMBL" id="JPOS01000090">
    <property type="protein sequence ID" value="KGE85256.1"/>
    <property type="molecule type" value="Genomic_DNA"/>
</dbReference>
<sequence>MGLFFSLSLFGQHRIAIFNVQTTAGSIAGLGQVSSQIVAHYASDDRFIVIDKANIQLIKDEQDRQKSEEFIDGYIVNQGKQEGFEYCYYPIYDKKEKLLSVKVYDIEKGTVISNQEVELGHTILGTPKNLQSAINKVIEKVNADCFEFRYEILRCTDKKMKSKAKNLLFAIGYNQRAKEKDTYEIYKLVVESVGGKEYERKEVIAMGEIDEIQDANFSILKVTKNGEAVMNALNANEQLYGALIR</sequence>
<keyword evidence="2" id="KW-1185">Reference proteome</keyword>
<evidence type="ECO:0000313" key="2">
    <source>
        <dbReference type="Proteomes" id="UP000029736"/>
    </source>
</evidence>
<protein>
    <submittedName>
        <fullName evidence="1">Uncharacterized protein</fullName>
    </submittedName>
</protein>
<comment type="caution">
    <text evidence="1">The sequence shown here is derived from an EMBL/GenBank/DDBJ whole genome shotgun (WGS) entry which is preliminary data.</text>
</comment>
<dbReference type="Proteomes" id="UP000029736">
    <property type="component" value="Unassembled WGS sequence"/>
</dbReference>
<gene>
    <name evidence="1" type="ORF">IX84_27430</name>
</gene>
<organism evidence="1 2">
    <name type="scientific">Phaeodactylibacter xiamenensis</name>
    <dbReference type="NCBI Taxonomy" id="1524460"/>
    <lineage>
        <taxon>Bacteria</taxon>
        <taxon>Pseudomonadati</taxon>
        <taxon>Bacteroidota</taxon>
        <taxon>Saprospiria</taxon>
        <taxon>Saprospirales</taxon>
        <taxon>Haliscomenobacteraceae</taxon>
        <taxon>Phaeodactylibacter</taxon>
    </lineage>
</organism>
<evidence type="ECO:0000313" key="1">
    <source>
        <dbReference type="EMBL" id="KGE85256.1"/>
    </source>
</evidence>
<reference evidence="1 2" key="1">
    <citation type="journal article" date="2014" name="Int. J. Syst. Evol. Microbiol.">
        <title>Phaeodactylibacter xiamenensis gen. nov., sp. nov., a member of the family Saprospiraceae isolated from the marine alga Phaeodactylum tricornutum.</title>
        <authorList>
            <person name="Chen Z.Jr."/>
            <person name="Lei X."/>
            <person name="Lai Q."/>
            <person name="Li Y."/>
            <person name="Zhang B."/>
            <person name="Zhang J."/>
            <person name="Zhang H."/>
            <person name="Yang L."/>
            <person name="Zheng W."/>
            <person name="Tian Y."/>
            <person name="Yu Z."/>
            <person name="Xu H.Jr."/>
            <person name="Zheng T."/>
        </authorList>
    </citation>
    <scope>NUCLEOTIDE SEQUENCE [LARGE SCALE GENOMIC DNA]</scope>
    <source>
        <strain evidence="1 2">KD52</strain>
    </source>
</reference>
<proteinExistence type="predicted"/>
<name>A0A098RZH1_9BACT</name>
<accession>A0A098RZH1</accession>
<dbReference type="AlphaFoldDB" id="A0A098RZH1"/>